<dbReference type="EMBL" id="DMND01000171">
    <property type="protein sequence ID" value="HAN28509.1"/>
    <property type="molecule type" value="Genomic_DNA"/>
</dbReference>
<comment type="subunit">
    <text evidence="5">Homodimer; the beta-strands of each monomer intercalate to form a hydrophobic core, while the alpha-helices form wings that extend away from the core.</text>
</comment>
<dbReference type="PANTHER" id="PTHR34984:SF1">
    <property type="entry name" value="CARBON STORAGE REGULATOR"/>
    <property type="match status" value="1"/>
</dbReference>
<dbReference type="GO" id="GO:0006109">
    <property type="term" value="P:regulation of carbohydrate metabolic process"/>
    <property type="evidence" value="ECO:0007669"/>
    <property type="project" value="UniProtKB-UniRule"/>
</dbReference>
<evidence type="ECO:0000256" key="1">
    <source>
        <dbReference type="ARBA" id="ARBA00022490"/>
    </source>
</evidence>
<dbReference type="SUPFAM" id="SSF117130">
    <property type="entry name" value="CsrA-like"/>
    <property type="match status" value="1"/>
</dbReference>
<gene>
    <name evidence="5" type="primary">csrA</name>
    <name evidence="6" type="ORF">DCP75_12460</name>
</gene>
<dbReference type="InterPro" id="IPR003751">
    <property type="entry name" value="CsrA"/>
</dbReference>
<keyword evidence="2 5" id="KW-0810">Translation regulation</keyword>
<dbReference type="GO" id="GO:0045947">
    <property type="term" value="P:negative regulation of translational initiation"/>
    <property type="evidence" value="ECO:0007669"/>
    <property type="project" value="UniProtKB-UniRule"/>
</dbReference>
<comment type="similarity">
    <text evidence="5">Belongs to the CsrA/RsmA family.</text>
</comment>
<dbReference type="RefSeq" id="WP_286983854.1">
    <property type="nucleotide sequence ID" value="NZ_JBLIAR010000078.1"/>
</dbReference>
<dbReference type="PANTHER" id="PTHR34984">
    <property type="entry name" value="CARBON STORAGE REGULATOR"/>
    <property type="match status" value="1"/>
</dbReference>
<dbReference type="AlphaFoldDB" id="A0A3C1KP83"/>
<comment type="subcellular location">
    <subcellularLocation>
        <location evidence="5">Cytoplasm</location>
    </subcellularLocation>
</comment>
<keyword evidence="4 5" id="KW-0010">Activator</keyword>
<evidence type="ECO:0000313" key="6">
    <source>
        <dbReference type="EMBL" id="HAN28509.1"/>
    </source>
</evidence>
<organism evidence="6 7">
    <name type="scientific">Haliea salexigens</name>
    <dbReference type="NCBI Taxonomy" id="287487"/>
    <lineage>
        <taxon>Bacteria</taxon>
        <taxon>Pseudomonadati</taxon>
        <taxon>Pseudomonadota</taxon>
        <taxon>Gammaproteobacteria</taxon>
        <taxon>Cellvibrionales</taxon>
        <taxon>Halieaceae</taxon>
        <taxon>Haliea</taxon>
    </lineage>
</organism>
<keyword evidence="3 5" id="KW-0694">RNA-binding</keyword>
<comment type="function">
    <text evidence="5">A key translational regulator that binds mRNA to regulate translation initiation and/or mRNA stability. Mediates global changes in gene expression, shifting from rapid growth to stress survival by linking envelope stress, the stringent response and the catabolite repression systems. Usually binds in the 5'-UTR; binding at or near the Shine-Dalgarno sequence prevents ribosome-binding, repressing translation, binding elsewhere in the 5'-UTR can activate translation and/or stabilize the mRNA. Its function is antagonized by small RNA(s).</text>
</comment>
<dbReference type="Proteomes" id="UP000259273">
    <property type="component" value="Unassembled WGS sequence"/>
</dbReference>
<evidence type="ECO:0000256" key="4">
    <source>
        <dbReference type="ARBA" id="ARBA00023159"/>
    </source>
</evidence>
<name>A0A3C1KP83_9GAMM</name>
<evidence type="ECO:0000313" key="7">
    <source>
        <dbReference type="Proteomes" id="UP000259273"/>
    </source>
</evidence>
<dbReference type="GO" id="GO:0045948">
    <property type="term" value="P:positive regulation of translational initiation"/>
    <property type="evidence" value="ECO:0007669"/>
    <property type="project" value="UniProtKB-UniRule"/>
</dbReference>
<evidence type="ECO:0000256" key="5">
    <source>
        <dbReference type="HAMAP-Rule" id="MF_00167"/>
    </source>
</evidence>
<accession>A0A3C1KP83</accession>
<keyword evidence="5" id="KW-0678">Repressor</keyword>
<sequence>MLILTRSIGQTLLIGDDIVVEVLAIHGRQVRLGITAPEAIAVLRSELVSRQADATLLDPQMRKRRREQQRS</sequence>
<evidence type="ECO:0000256" key="2">
    <source>
        <dbReference type="ARBA" id="ARBA00022845"/>
    </source>
</evidence>
<comment type="caution">
    <text evidence="6">The sequence shown here is derived from an EMBL/GenBank/DDBJ whole genome shotgun (WGS) entry which is preliminary data.</text>
</comment>
<dbReference type="GO" id="GO:0005829">
    <property type="term" value="C:cytosol"/>
    <property type="evidence" value="ECO:0007669"/>
    <property type="project" value="TreeGrafter"/>
</dbReference>
<dbReference type="Pfam" id="PF02599">
    <property type="entry name" value="CsrA"/>
    <property type="match status" value="1"/>
</dbReference>
<keyword evidence="1 5" id="KW-0963">Cytoplasm</keyword>
<dbReference type="GO" id="GO:0006402">
    <property type="term" value="P:mRNA catabolic process"/>
    <property type="evidence" value="ECO:0007669"/>
    <property type="project" value="InterPro"/>
</dbReference>
<dbReference type="GO" id="GO:0048027">
    <property type="term" value="F:mRNA 5'-UTR binding"/>
    <property type="evidence" value="ECO:0007669"/>
    <property type="project" value="UniProtKB-UniRule"/>
</dbReference>
<reference evidence="6 7" key="1">
    <citation type="journal article" date="2018" name="Nat. Biotechnol.">
        <title>A standardized bacterial taxonomy based on genome phylogeny substantially revises the tree of life.</title>
        <authorList>
            <person name="Parks D.H."/>
            <person name="Chuvochina M."/>
            <person name="Waite D.W."/>
            <person name="Rinke C."/>
            <person name="Skarshewski A."/>
            <person name="Chaumeil P.A."/>
            <person name="Hugenholtz P."/>
        </authorList>
    </citation>
    <scope>NUCLEOTIDE SEQUENCE [LARGE SCALE GENOMIC DNA]</scope>
    <source>
        <strain evidence="6">UBA9158</strain>
    </source>
</reference>
<dbReference type="Gene3D" id="2.60.40.4380">
    <property type="entry name" value="Translational regulator CsrA"/>
    <property type="match status" value="1"/>
</dbReference>
<evidence type="ECO:0000256" key="3">
    <source>
        <dbReference type="ARBA" id="ARBA00022884"/>
    </source>
</evidence>
<protein>
    <recommendedName>
        <fullName evidence="5">Translational regulator CsrA</fullName>
    </recommendedName>
    <alternativeName>
        <fullName evidence="5">Carbon storage regulator</fullName>
    </alternativeName>
</protein>
<proteinExistence type="inferred from homology"/>
<dbReference type="InterPro" id="IPR036107">
    <property type="entry name" value="CsrA_sf"/>
</dbReference>
<dbReference type="HAMAP" id="MF_00167">
    <property type="entry name" value="CsrA"/>
    <property type="match status" value="1"/>
</dbReference>